<dbReference type="CDD" id="cd20298">
    <property type="entry name" value="cupin_UAH"/>
    <property type="match status" value="1"/>
</dbReference>
<evidence type="ECO:0000256" key="3">
    <source>
        <dbReference type="ARBA" id="ARBA00023239"/>
    </source>
</evidence>
<keyword evidence="2" id="KW-0659">Purine metabolism</keyword>
<dbReference type="PANTHER" id="PTHR21221:SF1">
    <property type="entry name" value="UREIDOGLYCOLATE LYASE"/>
    <property type="match status" value="1"/>
</dbReference>
<proteinExistence type="predicted"/>
<keyword evidence="3 5" id="KW-0456">Lyase</keyword>
<dbReference type="InterPro" id="IPR007247">
    <property type="entry name" value="Ureidogly_lyase"/>
</dbReference>
<dbReference type="Proteomes" id="UP001500795">
    <property type="component" value="Unassembled WGS sequence"/>
</dbReference>
<comment type="catalytic activity">
    <reaction evidence="4">
        <text>(S)-ureidoglycolate = urea + glyoxylate</text>
        <dbReference type="Rhea" id="RHEA:11304"/>
        <dbReference type="ChEBI" id="CHEBI:16199"/>
        <dbReference type="ChEBI" id="CHEBI:36655"/>
        <dbReference type="ChEBI" id="CHEBI:57296"/>
        <dbReference type="EC" id="4.3.2.3"/>
    </reaction>
</comment>
<dbReference type="PIRSF" id="PIRSF017306">
    <property type="entry name" value="Ureidogly_hydro"/>
    <property type="match status" value="1"/>
</dbReference>
<keyword evidence="6" id="KW-1185">Reference proteome</keyword>
<reference evidence="6" key="1">
    <citation type="journal article" date="2019" name="Int. J. Syst. Evol. Microbiol.">
        <title>The Global Catalogue of Microorganisms (GCM) 10K type strain sequencing project: providing services to taxonomists for standard genome sequencing and annotation.</title>
        <authorList>
            <consortium name="The Broad Institute Genomics Platform"/>
            <consortium name="The Broad Institute Genome Sequencing Center for Infectious Disease"/>
            <person name="Wu L."/>
            <person name="Ma J."/>
        </authorList>
    </citation>
    <scope>NUCLEOTIDE SEQUENCE [LARGE SCALE GENOMIC DNA]</scope>
    <source>
        <strain evidence="6">JCM 17110</strain>
    </source>
</reference>
<dbReference type="PANTHER" id="PTHR21221">
    <property type="entry name" value="UREIDOGLYCOLATE HYDROLASE"/>
    <property type="match status" value="1"/>
</dbReference>
<gene>
    <name evidence="5" type="ORF">GCM10022394_24290</name>
</gene>
<dbReference type="Pfam" id="PF04115">
    <property type="entry name" value="Ureidogly_lyase"/>
    <property type="match status" value="1"/>
</dbReference>
<dbReference type="InterPro" id="IPR047233">
    <property type="entry name" value="UAH_cupin"/>
</dbReference>
<comment type="caution">
    <text evidence="5">The sequence shown here is derived from an EMBL/GenBank/DDBJ whole genome shotgun (WGS) entry which is preliminary data.</text>
</comment>
<evidence type="ECO:0000256" key="2">
    <source>
        <dbReference type="ARBA" id="ARBA00022631"/>
    </source>
</evidence>
<protein>
    <submittedName>
        <fullName evidence="5">Ureidoglycolate lyase</fullName>
    </submittedName>
</protein>
<dbReference type="NCBIfam" id="NF009932">
    <property type="entry name" value="PRK13395.1"/>
    <property type="match status" value="1"/>
</dbReference>
<name>A0ABP6VYW1_9GAMM</name>
<dbReference type="InterPro" id="IPR024060">
    <property type="entry name" value="Ureidoglycolate_lyase_dom_sf"/>
</dbReference>
<organism evidence="5 6">
    <name type="scientific">Zobellella aerophila</name>
    <dbReference type="NCBI Taxonomy" id="870480"/>
    <lineage>
        <taxon>Bacteria</taxon>
        <taxon>Pseudomonadati</taxon>
        <taxon>Pseudomonadota</taxon>
        <taxon>Gammaproteobacteria</taxon>
        <taxon>Aeromonadales</taxon>
        <taxon>Aeromonadaceae</taxon>
        <taxon>Zobellella</taxon>
    </lineage>
</organism>
<accession>A0ABP6VYW1</accession>
<dbReference type="GO" id="GO:0016829">
    <property type="term" value="F:lyase activity"/>
    <property type="evidence" value="ECO:0007669"/>
    <property type="project" value="UniProtKB-KW"/>
</dbReference>
<evidence type="ECO:0000313" key="6">
    <source>
        <dbReference type="Proteomes" id="UP001500795"/>
    </source>
</evidence>
<sequence>MTLRIIAQPLTAEAFAPFGDVIESEGQHSFHINDGNALRFHDVAKAEFSGDAAHVGISLVDVAPYQMPLAVTLMEKHPKGSQAFIPLDNEPFLVIVAPRGPEIRIEEIKAFITNGRQGINYHTDSWHHPLVSLKDAQRFIIVDRIGKDDNCDLFHIEPGQLEVALS</sequence>
<comment type="subunit">
    <text evidence="1">Homodimer.</text>
</comment>
<evidence type="ECO:0000313" key="5">
    <source>
        <dbReference type="EMBL" id="GAA3543451.1"/>
    </source>
</evidence>
<dbReference type="InterPro" id="IPR011051">
    <property type="entry name" value="RmlC_Cupin_sf"/>
</dbReference>
<dbReference type="SUPFAM" id="SSF51182">
    <property type="entry name" value="RmlC-like cupins"/>
    <property type="match status" value="1"/>
</dbReference>
<dbReference type="Gene3D" id="2.60.120.480">
    <property type="entry name" value="Ureidoglycolate hydrolase"/>
    <property type="match status" value="1"/>
</dbReference>
<dbReference type="EMBL" id="BAABCX010000003">
    <property type="protein sequence ID" value="GAA3543451.1"/>
    <property type="molecule type" value="Genomic_DNA"/>
</dbReference>
<evidence type="ECO:0000256" key="4">
    <source>
        <dbReference type="ARBA" id="ARBA00047684"/>
    </source>
</evidence>
<dbReference type="RefSeq" id="WP_344958367.1">
    <property type="nucleotide sequence ID" value="NZ_BAABCX010000003.1"/>
</dbReference>
<evidence type="ECO:0000256" key="1">
    <source>
        <dbReference type="ARBA" id="ARBA00011738"/>
    </source>
</evidence>